<dbReference type="Pfam" id="PF07833">
    <property type="entry name" value="Cu_amine_oxidN1"/>
    <property type="match status" value="1"/>
</dbReference>
<reference evidence="6 7" key="2">
    <citation type="journal article" date="2013" name="Genome Announc.">
        <title>Genome Sequence of Growth-Improving Paenibacillus mucilaginosus Strain KNP414.</title>
        <authorList>
            <person name="Lu J.J."/>
            <person name="Wang J.F."/>
            <person name="Hu X.F."/>
        </authorList>
    </citation>
    <scope>NUCLEOTIDE SEQUENCE [LARGE SCALE GENOMIC DNA]</scope>
    <source>
        <strain evidence="6 7">KNP414</strain>
    </source>
</reference>
<keyword evidence="4" id="KW-0732">Signal</keyword>
<name>F8FIP6_PAEMK</name>
<evidence type="ECO:0000256" key="4">
    <source>
        <dbReference type="SAM" id="SignalP"/>
    </source>
</evidence>
<dbReference type="HOGENOM" id="CLU_351905_0_0_9"/>
<dbReference type="SUPFAM" id="SSF52058">
    <property type="entry name" value="L domain-like"/>
    <property type="match status" value="1"/>
</dbReference>
<accession>F8FIP6</accession>
<dbReference type="PANTHER" id="PTHR43215">
    <property type="entry name" value="RADIAL SPOKE HEAD 1 HOMOLOG"/>
    <property type="match status" value="1"/>
</dbReference>
<keyword evidence="2" id="KW-0677">Repeat</keyword>
<dbReference type="InterPro" id="IPR025875">
    <property type="entry name" value="Leu-rich_rpt_4"/>
</dbReference>
<feature type="chain" id="PRO_5003370693" evidence="4">
    <location>
        <begin position="28"/>
        <end position="799"/>
    </location>
</feature>
<dbReference type="Gene3D" id="3.30.457.10">
    <property type="entry name" value="Copper amine oxidase-like, N-terminal domain"/>
    <property type="match status" value="1"/>
</dbReference>
<evidence type="ECO:0000256" key="3">
    <source>
        <dbReference type="SAM" id="MobiDB-lite"/>
    </source>
</evidence>
<dbReference type="InterPro" id="IPR003409">
    <property type="entry name" value="MORN"/>
</dbReference>
<dbReference type="KEGG" id="pms:KNP414_06988"/>
<dbReference type="InterPro" id="IPR012854">
    <property type="entry name" value="Cu_amine_oxidase-like_N"/>
</dbReference>
<dbReference type="PATRIC" id="fig|1036673.3.peg.6519"/>
<dbReference type="Proteomes" id="UP000006620">
    <property type="component" value="Chromosome"/>
</dbReference>
<organism evidence="6 7">
    <name type="scientific">Paenibacillus mucilaginosus (strain KNP414)</name>
    <dbReference type="NCBI Taxonomy" id="1036673"/>
    <lineage>
        <taxon>Bacteria</taxon>
        <taxon>Bacillati</taxon>
        <taxon>Bacillota</taxon>
        <taxon>Bacilli</taxon>
        <taxon>Bacillales</taxon>
        <taxon>Paenibacillaceae</taxon>
        <taxon>Paenibacillus</taxon>
    </lineage>
</organism>
<dbReference type="AlphaFoldDB" id="F8FIP6"/>
<evidence type="ECO:0000256" key="2">
    <source>
        <dbReference type="ARBA" id="ARBA00022737"/>
    </source>
</evidence>
<dbReference type="PROSITE" id="PS51450">
    <property type="entry name" value="LRR"/>
    <property type="match status" value="5"/>
</dbReference>
<dbReference type="InterPro" id="IPR036582">
    <property type="entry name" value="Mao_N_sf"/>
</dbReference>
<dbReference type="SUPFAM" id="SSF82185">
    <property type="entry name" value="Histone H3 K4-specific methyltransferase SET7/9 N-terminal domain"/>
    <property type="match status" value="2"/>
</dbReference>
<evidence type="ECO:0000256" key="1">
    <source>
        <dbReference type="ARBA" id="ARBA00022614"/>
    </source>
</evidence>
<reference evidence="7" key="1">
    <citation type="submission" date="2011-06" db="EMBL/GenBank/DDBJ databases">
        <title>Complete genome sequence of Paenibacillus mucilaginosus KNP414.</title>
        <authorList>
            <person name="Wang J."/>
            <person name="Hu S."/>
            <person name="Hu X."/>
            <person name="Zhang B."/>
            <person name="Dong D."/>
            <person name="Zhang S."/>
            <person name="Zhao K."/>
            <person name="Wu D."/>
        </authorList>
    </citation>
    <scope>NUCLEOTIDE SEQUENCE [LARGE SCALE GENOMIC DNA]</scope>
    <source>
        <strain evidence="7">KNP414</strain>
    </source>
</reference>
<evidence type="ECO:0000313" key="6">
    <source>
        <dbReference type="EMBL" id="AEI45500.1"/>
    </source>
</evidence>
<dbReference type="SMART" id="SM00698">
    <property type="entry name" value="MORN"/>
    <property type="match status" value="8"/>
</dbReference>
<gene>
    <name evidence="6" type="primary">rspH10B</name>
    <name evidence="6" type="ordered locus">KNP414_06988</name>
</gene>
<evidence type="ECO:0000313" key="7">
    <source>
        <dbReference type="Proteomes" id="UP000006620"/>
    </source>
</evidence>
<dbReference type="Gene3D" id="2.20.110.10">
    <property type="entry name" value="Histone H3 K4-specific methyltransferase SET7/9 N-terminal domain"/>
    <property type="match status" value="3"/>
</dbReference>
<feature type="region of interest" description="Disordered" evidence="3">
    <location>
        <begin position="777"/>
        <end position="799"/>
    </location>
</feature>
<dbReference type="EMBL" id="CP002869">
    <property type="protein sequence ID" value="AEI45500.1"/>
    <property type="molecule type" value="Genomic_DNA"/>
</dbReference>
<keyword evidence="1" id="KW-0433">Leucine-rich repeat</keyword>
<dbReference type="RefSeq" id="WP_013920642.1">
    <property type="nucleotide sequence ID" value="NC_015690.1"/>
</dbReference>
<evidence type="ECO:0000259" key="5">
    <source>
        <dbReference type="Pfam" id="PF07833"/>
    </source>
</evidence>
<feature type="signal peptide" evidence="4">
    <location>
        <begin position="1"/>
        <end position="27"/>
    </location>
</feature>
<sequence length="799" mass="87649">MAFGHRLFSLILASAVGLTAALPSAWAENSVIEDDNLEALVRDQLDMPSGNLAKEDLLKLTSLYSYRGEDIHSLKGLEYAVNLHTLVLDGNPIEDFTPIASLKKLQMLALQKTGIKDLSPLSGLPSLTKLLLDANGIEDLSPLSGISTLTDLLISKNSISDLRPLEHLPLNWLIISENRITDITPLGSSKTLDHLYLSDNAVEEISPLLSIDTLEQADLSDNPLNAASAEVVNSLKSRGVEVTLSPDAPVGSAESGAVASDISIYLDHMELEFDHAPVILEGSTLVPFRSLFEQLGLTVAWDGATRTVTGSRDRFKLTLQIDNPQAIVNGKAVDLAVAPKLLEGSTYVPLRFVGEATGRDVEWLDHIRTVFIRSTPASLIYETLYSNQIVYEGETENGLPQGSGKYLHDGKLWYEGTFVQGAMEGHGKLTDPYNKSVYEGGFQQNLMQGQGKLVYGDGSYYVGGFDHGKRQGSGKLYFADGTTAFEGNFDNDGRSGEGTQYFQNGSKIVGPFSNDALFGQVKEYSNGELIYEGEHKGSIRNGPGIEYSGGVVVYRGDFEDGYRYGNGELYIEGKLHYKGKFYYGQPNGAGMFYFPSGKVQFEGKVTDGDVSGEGRLYFEDGSYYTGAVFRGKPDGQGILYDATGKTVSEGLFFDGTYITDTFATEKTEAYKKRLVEKSLDYYVVDGLQEDDLWDFGLTPQQAVMMIDLAREPELEAFKSLSEAAKKELLNDYVQRHWGELPGVNQCFVLVYHGPLLYAYTETGHQKKSSELKLNYFPEGKASDDLGPVTSLWTSSPEDQ</sequence>
<dbReference type="Pfam" id="PF12799">
    <property type="entry name" value="LRR_4"/>
    <property type="match status" value="1"/>
</dbReference>
<dbReference type="InterPro" id="IPR032675">
    <property type="entry name" value="LRR_dom_sf"/>
</dbReference>
<proteinExistence type="predicted"/>
<protein>
    <submittedName>
        <fullName evidence="6">RspH10B</fullName>
    </submittedName>
</protein>
<feature type="compositionally biased region" description="Polar residues" evidence="3">
    <location>
        <begin position="790"/>
        <end position="799"/>
    </location>
</feature>
<feature type="domain" description="Copper amine oxidase-like N-terminal" evidence="5">
    <location>
        <begin position="267"/>
        <end position="372"/>
    </location>
</feature>
<dbReference type="InterPro" id="IPR001611">
    <property type="entry name" value="Leu-rich_rpt"/>
</dbReference>
<dbReference type="PANTHER" id="PTHR43215:SF14">
    <property type="entry name" value="RADIAL SPOKE HEAD 1 HOMOLOG"/>
    <property type="match status" value="1"/>
</dbReference>
<dbReference type="Gene3D" id="3.80.10.10">
    <property type="entry name" value="Ribonuclease Inhibitor"/>
    <property type="match status" value="1"/>
</dbReference>
<dbReference type="SUPFAM" id="SSF55383">
    <property type="entry name" value="Copper amine oxidase, domain N"/>
    <property type="match status" value="1"/>
</dbReference>
<dbReference type="Pfam" id="PF02493">
    <property type="entry name" value="MORN"/>
    <property type="match status" value="7"/>
</dbReference>